<dbReference type="OrthoDB" id="7187515at2"/>
<accession>C3MCS3</accession>
<dbReference type="InterPro" id="IPR049245">
    <property type="entry name" value="DUF6880"/>
</dbReference>
<evidence type="ECO:0000256" key="1">
    <source>
        <dbReference type="PROSITE-ProRule" id="PRU00325"/>
    </source>
</evidence>
<evidence type="ECO:0000313" key="4">
    <source>
        <dbReference type="Proteomes" id="UP000001054"/>
    </source>
</evidence>
<evidence type="ECO:0000259" key="2">
    <source>
        <dbReference type="PROSITE" id="PS50966"/>
    </source>
</evidence>
<name>C3MCS3_SINFN</name>
<dbReference type="GO" id="GO:0008270">
    <property type="term" value="F:zinc ion binding"/>
    <property type="evidence" value="ECO:0007669"/>
    <property type="project" value="UniProtKB-KW"/>
</dbReference>
<dbReference type="Pfam" id="PF04434">
    <property type="entry name" value="SWIM"/>
    <property type="match status" value="1"/>
</dbReference>
<keyword evidence="1" id="KW-0479">Metal-binding</keyword>
<keyword evidence="4" id="KW-1185">Reference proteome</keyword>
<reference evidence="3 4" key="1">
    <citation type="journal article" date="2009" name="Appl. Environ. Microbiol.">
        <title>Rhizobium sp. strain NGR234 possesses a remarkable number of secretion systems.</title>
        <authorList>
            <person name="Schmeisser C."/>
            <person name="Liesegang H."/>
            <person name="Krysciak D."/>
            <person name="Bakkou N."/>
            <person name="Le Quere A."/>
            <person name="Wollherr A."/>
            <person name="Heinemeyer I."/>
            <person name="Morgenstern B."/>
            <person name="Pommerening-Roeser A."/>
            <person name="Flores M."/>
            <person name="Palacios R."/>
            <person name="Brenner S."/>
            <person name="Gottschalk G."/>
            <person name="Schmitz R.A."/>
            <person name="Broughton W.J."/>
            <person name="Perret X."/>
            <person name="Strittmatter A.W."/>
            <person name="Streit W.R."/>
        </authorList>
    </citation>
    <scope>NUCLEOTIDE SEQUENCE [LARGE SCALE GENOMIC DNA]</scope>
    <source>
        <strain evidence="4">NBRC 101917 / NGR234</strain>
    </source>
</reference>
<proteinExistence type="predicted"/>
<dbReference type="eggNOG" id="COG4715">
    <property type="taxonomic scope" value="Bacteria"/>
</dbReference>
<dbReference type="PATRIC" id="fig|394.7.peg.6502"/>
<dbReference type="Proteomes" id="UP000001054">
    <property type="component" value="Chromosome"/>
</dbReference>
<gene>
    <name evidence="3" type="ordered locus">NGR_c36500</name>
</gene>
<dbReference type="HOGENOM" id="CLU_031282_0_0_5"/>
<dbReference type="Pfam" id="PF21810">
    <property type="entry name" value="DUF6880"/>
    <property type="match status" value="1"/>
</dbReference>
<sequence length="605" mass="67528">MRRRNPVRRHVVQAHRAMVAPLFRCHTRGGAPPYRNRGVASAHMSPENKVYFNVDALRELVGKTVFARGEAYFREDRVELLAIKPERVLARVKGTESYRVELTGQGRAFGGDCTCVAFDDRGSCKHMVAVALAANAGGGEAGQDGTGTFARIRAHLQAKSIDALVDMIMEIAEFDSDLLHRLDMAALATDGDSKTIEKHLRRAIDSATQIDDYVGYREAAGWAADVHRVLNVVAELPGKGHGELALQLAEHTFDRIQDAMENIDDSDGHCSTLLDRTRDIHLAAARAVRPDPVLLARDLFKREMEGEYDTFYNAAGTYADILGDEGLAEYRRLALAAWEKLPPLRGGGGTRSRTAYTADYSQLRRILDTVGADERNIEARIALRTKDLSSPWNYLELAGFCRKNDREEQALRWAEEGLWIFEDERPDAQLVFIAVELLTKIGRATDAAQHLWRAFRKVPNFEIYLKLRELEGEAVCDSAVQTIESQLAGGKDAGLYAPYDLLMRILMHEERFDAAWAVSSRRGVSTGMRQTLADASAATHPEQAVRVYAEKIEQLVNLSGNHNYEEAARLIDRIGGLRSAGEHADYVESLKTRHGRRRNFMKLLG</sequence>
<organism evidence="3 4">
    <name type="scientific">Sinorhizobium fredii (strain NBRC 101917 / NGR234)</name>
    <dbReference type="NCBI Taxonomy" id="394"/>
    <lineage>
        <taxon>Bacteria</taxon>
        <taxon>Pseudomonadati</taxon>
        <taxon>Pseudomonadota</taxon>
        <taxon>Alphaproteobacteria</taxon>
        <taxon>Hyphomicrobiales</taxon>
        <taxon>Rhizobiaceae</taxon>
        <taxon>Sinorhizobium/Ensifer group</taxon>
        <taxon>Sinorhizobium</taxon>
    </lineage>
</organism>
<keyword evidence="1" id="KW-0863">Zinc-finger</keyword>
<dbReference type="PROSITE" id="PS50966">
    <property type="entry name" value="ZF_SWIM"/>
    <property type="match status" value="1"/>
</dbReference>
<evidence type="ECO:0000313" key="3">
    <source>
        <dbReference type="EMBL" id="ACP27371.1"/>
    </source>
</evidence>
<dbReference type="AlphaFoldDB" id="C3MCS3"/>
<dbReference type="KEGG" id="rhi:NGR_c36500"/>
<protein>
    <recommendedName>
        <fullName evidence="2">SWIM-type domain-containing protein</fullName>
    </recommendedName>
</protein>
<feature type="domain" description="SWIM-type" evidence="2">
    <location>
        <begin position="98"/>
        <end position="135"/>
    </location>
</feature>
<dbReference type="InterPro" id="IPR007527">
    <property type="entry name" value="Znf_SWIM"/>
</dbReference>
<dbReference type="EMBL" id="CP001389">
    <property type="protein sequence ID" value="ACP27371.1"/>
    <property type="molecule type" value="Genomic_DNA"/>
</dbReference>
<keyword evidence="1" id="KW-0862">Zinc</keyword>
<dbReference type="STRING" id="394.NGR_c36500"/>